<dbReference type="EMBL" id="QSMZ01000018">
    <property type="protein sequence ID" value="KAA6460472.1"/>
    <property type="molecule type" value="Genomic_DNA"/>
</dbReference>
<dbReference type="RefSeq" id="WP_150158613.1">
    <property type="nucleotide sequence ID" value="NZ_QSMZ01000018.1"/>
</dbReference>
<evidence type="ECO:0000313" key="2">
    <source>
        <dbReference type="EMBL" id="KAA6460472.1"/>
    </source>
</evidence>
<sequence length="156" mass="18337">MENIIEMLEIPNDMELLSYIKEANRWLFHMQSITKSSCCPNCNQRSCQRHSGYTRHVQDLPIATTPVFFQISIRKWYCTNAKCTTKVFCERFSWLPKHKRYTSRLETYVKQLAFTTNCLQAGKLCQHVHILISHDTLLPIIYQAKIEPKVSPFCGY</sequence>
<evidence type="ECO:0000259" key="1">
    <source>
        <dbReference type="Pfam" id="PF14690"/>
    </source>
</evidence>
<comment type="caution">
    <text evidence="2">The sequence shown here is derived from an EMBL/GenBank/DDBJ whole genome shotgun (WGS) entry which is preliminary data.</text>
</comment>
<proteinExistence type="predicted"/>
<protein>
    <submittedName>
        <fullName evidence="2">Transposase</fullName>
    </submittedName>
</protein>
<reference evidence="2 3" key="1">
    <citation type="submission" date="2018-08" db="EMBL/GenBank/DDBJ databases">
        <title>Bacillus phenotypic plasticity.</title>
        <authorList>
            <person name="Hurtado E."/>
        </authorList>
    </citation>
    <scope>NUCLEOTIDE SEQUENCE [LARGE SCALE GENOMIC DNA]</scope>
    <source>
        <strain evidence="2 3">111b</strain>
    </source>
</reference>
<dbReference type="Pfam" id="PF14690">
    <property type="entry name" value="Zn_ribbon_ISL3"/>
    <property type="match status" value="1"/>
</dbReference>
<evidence type="ECO:0000313" key="3">
    <source>
        <dbReference type="Proteomes" id="UP000323321"/>
    </source>
</evidence>
<accession>A0A9W7UQC6</accession>
<dbReference type="InterPro" id="IPR029261">
    <property type="entry name" value="Transposase_Znf"/>
</dbReference>
<organism evidence="2 3">
    <name type="scientific">Bacillus cereus</name>
    <dbReference type="NCBI Taxonomy" id="1396"/>
    <lineage>
        <taxon>Bacteria</taxon>
        <taxon>Bacillati</taxon>
        <taxon>Bacillota</taxon>
        <taxon>Bacilli</taxon>
        <taxon>Bacillales</taxon>
        <taxon>Bacillaceae</taxon>
        <taxon>Bacillus</taxon>
        <taxon>Bacillus cereus group</taxon>
    </lineage>
</organism>
<name>A0A9W7UQC6_BACCE</name>
<feature type="domain" description="Transposase IS204/IS1001/IS1096/IS1165 zinc-finger" evidence="1">
    <location>
        <begin position="37"/>
        <end position="80"/>
    </location>
</feature>
<gene>
    <name evidence="2" type="ORF">DX932_19890</name>
</gene>
<dbReference type="Proteomes" id="UP000323321">
    <property type="component" value="Unassembled WGS sequence"/>
</dbReference>
<dbReference type="AlphaFoldDB" id="A0A9W7UQC6"/>